<proteinExistence type="predicted"/>
<dbReference type="RefSeq" id="WP_376884256.1">
    <property type="nucleotide sequence ID" value="NZ_JBHUHR010000015.1"/>
</dbReference>
<dbReference type="PANTHER" id="PTHR10098:SF108">
    <property type="entry name" value="TETRATRICOPEPTIDE REPEAT PROTEIN 28"/>
    <property type="match status" value="1"/>
</dbReference>
<sequence length="911" mass="104357">MGSFWQLSKFILLLELLYVIALPGYGHSDKENYKQWLDAGEYDKALGLALDSLELFPIDEISNEKAEVLKDLGYIYSALNNFAKSSDHILQAIEILNEFPGADLNLLALCHNNLAYAYDWMGYSNRCIDHYEKAFELWSNNYSDDYWNMATIFNNLRDAFVQYGDLKRGRYYMDKFAEYTDHAKQNLIEDELDLLDYDVRFLFSQVTFLSNIPEEKAVLQRWDELKVLYPTVKRSKLTGLEAYFLASLENIGFMYKTMGKYDLALSFYDEMKSYGAKDFFEMKMDANKAIVYYHDKQWHSSLSHCNKALRYFEKNKFGVSELVLKVLKAEMLFRTGEVDESKVLLADIYGLWTANPIGFSELRSLDILSLQGKNNIGYIDVLIKSANTIYEIGLLENDNSLIQIAYNFYTLASQTFEAFYLKGAYNPQLAQKQSQISDGLLTILTTNPNLIENGIMMGVNQIERNESQQFVKEFLSKNIQNLSGSFELIRQKNDLILTVKGLEDSGVEASEDLIMYRLLLDSIEDQIGKDGFMGYANDPLGFDISRIQQMLKANELVLKYYLTDKNGFLLGVEGEKIHLFHLGERDVILKEIFGLKEKLIDPKLDFKAESKVLFRRLIPDGMPILGKKLVIIPHAELSYIPFETLMDAESNHLLQTNPVSYSYSLKFFEYRNMREKKFDGDFLASYAPAYDGSGYSSIKNNRKEASLVGNILGGSVFLNTDATKKTFISNMTQFKIHHLALHAEQDDFSFENSALVFSGDEKLFFHELYNLHFPADLVVLSACNTGVGSLEPGLGLMGLGRALTYSGVGASVYSLWPVSDKETSVLMEYFYQYLKNGFPKDEALRLAKIDFVKHNSLKTHPYFWAGFVLNGDTSEVTEANFGYRPYLFAIFSAFVMFAVFWFWKKGVENRN</sequence>
<feature type="transmembrane region" description="Helical" evidence="1">
    <location>
        <begin position="883"/>
        <end position="903"/>
    </location>
</feature>
<dbReference type="InterPro" id="IPR019734">
    <property type="entry name" value="TPR_rpt"/>
</dbReference>
<comment type="caution">
    <text evidence="3">The sequence shown here is derived from an EMBL/GenBank/DDBJ whole genome shotgun (WGS) entry which is preliminary data.</text>
</comment>
<protein>
    <submittedName>
        <fullName evidence="3">CHAT domain-containing protein</fullName>
    </submittedName>
</protein>
<keyword evidence="1" id="KW-1133">Transmembrane helix</keyword>
<keyword evidence="1" id="KW-0472">Membrane</keyword>
<dbReference type="InterPro" id="IPR011990">
    <property type="entry name" value="TPR-like_helical_dom_sf"/>
</dbReference>
<reference evidence="4" key="1">
    <citation type="journal article" date="2019" name="Int. J. Syst. Evol. Microbiol.">
        <title>The Global Catalogue of Microorganisms (GCM) 10K type strain sequencing project: providing services to taxonomists for standard genome sequencing and annotation.</title>
        <authorList>
            <consortium name="The Broad Institute Genomics Platform"/>
            <consortium name="The Broad Institute Genome Sequencing Center for Infectious Disease"/>
            <person name="Wu L."/>
            <person name="Ma J."/>
        </authorList>
    </citation>
    <scope>NUCLEOTIDE SEQUENCE [LARGE SCALE GENOMIC DNA]</scope>
    <source>
        <strain evidence="4">CGMCC 1.15180</strain>
    </source>
</reference>
<keyword evidence="4" id="KW-1185">Reference proteome</keyword>
<dbReference type="EMBL" id="JBHUHR010000015">
    <property type="protein sequence ID" value="MFD2034268.1"/>
    <property type="molecule type" value="Genomic_DNA"/>
</dbReference>
<organism evidence="3 4">
    <name type="scientific">Belliella marina</name>
    <dbReference type="NCBI Taxonomy" id="1644146"/>
    <lineage>
        <taxon>Bacteria</taxon>
        <taxon>Pseudomonadati</taxon>
        <taxon>Bacteroidota</taxon>
        <taxon>Cytophagia</taxon>
        <taxon>Cytophagales</taxon>
        <taxon>Cyclobacteriaceae</taxon>
        <taxon>Belliella</taxon>
    </lineage>
</organism>
<feature type="domain" description="CHAT" evidence="2">
    <location>
        <begin position="623"/>
        <end position="872"/>
    </location>
</feature>
<evidence type="ECO:0000259" key="2">
    <source>
        <dbReference type="Pfam" id="PF12770"/>
    </source>
</evidence>
<dbReference type="Proteomes" id="UP001597361">
    <property type="component" value="Unassembled WGS sequence"/>
</dbReference>
<dbReference type="SUPFAM" id="SSF48452">
    <property type="entry name" value="TPR-like"/>
    <property type="match status" value="2"/>
</dbReference>
<dbReference type="SMART" id="SM00028">
    <property type="entry name" value="TPR"/>
    <property type="match status" value="4"/>
</dbReference>
<evidence type="ECO:0000256" key="1">
    <source>
        <dbReference type="SAM" id="Phobius"/>
    </source>
</evidence>
<accession>A0ABW4VK81</accession>
<dbReference type="PANTHER" id="PTHR10098">
    <property type="entry name" value="RAPSYN-RELATED"/>
    <property type="match status" value="1"/>
</dbReference>
<dbReference type="InterPro" id="IPR024983">
    <property type="entry name" value="CHAT_dom"/>
</dbReference>
<dbReference type="Pfam" id="PF12770">
    <property type="entry name" value="CHAT"/>
    <property type="match status" value="1"/>
</dbReference>
<keyword evidence="1" id="KW-0812">Transmembrane</keyword>
<evidence type="ECO:0000313" key="3">
    <source>
        <dbReference type="EMBL" id="MFD2034268.1"/>
    </source>
</evidence>
<gene>
    <name evidence="3" type="ORF">ACFSKL_05660</name>
</gene>
<name>A0ABW4VK81_9BACT</name>
<dbReference type="Gene3D" id="1.25.40.10">
    <property type="entry name" value="Tetratricopeptide repeat domain"/>
    <property type="match status" value="2"/>
</dbReference>
<evidence type="ECO:0000313" key="4">
    <source>
        <dbReference type="Proteomes" id="UP001597361"/>
    </source>
</evidence>